<dbReference type="HOGENOM" id="CLU_614988_0_0_10"/>
<dbReference type="OrthoDB" id="9805336at2"/>
<protein>
    <submittedName>
        <fullName evidence="1">Uncharacterized protein</fullName>
    </submittedName>
</protein>
<dbReference type="Proteomes" id="UP000007599">
    <property type="component" value="Chromosome I"/>
</dbReference>
<keyword evidence="2" id="KW-1185">Reference proteome</keyword>
<evidence type="ECO:0000313" key="1">
    <source>
        <dbReference type="EMBL" id="CCG53063.1"/>
    </source>
</evidence>
<dbReference type="AlphaFoldDB" id="H8XV93"/>
<accession>H8XV93</accession>
<dbReference type="PATRIC" id="fig|1094466.5.peg.1077"/>
<dbReference type="RefSeq" id="WP_014388190.1">
    <property type="nucleotide sequence ID" value="NC_017025.1"/>
</dbReference>
<dbReference type="EMBL" id="HE774682">
    <property type="protein sequence ID" value="CCG53063.1"/>
    <property type="molecule type" value="Genomic_DNA"/>
</dbReference>
<name>H8XV93_FLAIG</name>
<organism evidence="1 2">
    <name type="scientific">Flavobacterium indicum (strain DSM 17447 / CIP 109464 / GPTSA100-9)</name>
    <dbReference type="NCBI Taxonomy" id="1094466"/>
    <lineage>
        <taxon>Bacteria</taxon>
        <taxon>Pseudomonadati</taxon>
        <taxon>Bacteroidota</taxon>
        <taxon>Flavobacteriia</taxon>
        <taxon>Flavobacteriales</taxon>
        <taxon>Flavobacteriaceae</taxon>
        <taxon>Flavobacterium</taxon>
    </lineage>
</organism>
<dbReference type="eggNOG" id="COG2885">
    <property type="taxonomic scope" value="Bacteria"/>
</dbReference>
<reference evidence="2" key="2">
    <citation type="submission" date="2012-03" db="EMBL/GenBank/DDBJ databases">
        <title>Complete genome sequence of Flavobacterium indicum GPTSA100-9T, isolated from warm spring water.</title>
        <authorList>
            <person name="Barbier P."/>
            <person name="Houel A."/>
            <person name="Loux V."/>
            <person name="Poulain J."/>
            <person name="Bernardet J.-F."/>
            <person name="Touchon M."/>
            <person name="Duchaud E."/>
        </authorList>
    </citation>
    <scope>NUCLEOTIDE SEQUENCE [LARGE SCALE GENOMIC DNA]</scope>
    <source>
        <strain evidence="2">DSM 17447 / CIP 109464 / GPTSA100-9</strain>
    </source>
</reference>
<dbReference type="KEGG" id="fin:KQS_05485"/>
<evidence type="ECO:0000313" key="2">
    <source>
        <dbReference type="Proteomes" id="UP000007599"/>
    </source>
</evidence>
<sequence>MKKGLILILFFVIIQSIAQEHFTGINTSKRNGLLNGNLNPAELANMDLKFDISILNTSVNFSNNKLTFNDLLKGENLENKFFTGSEAANVRIDGIILGPGLAYKRGSWAFGLTSVANIKANLINIDVALGDAIQNGNLSNIISSNSIYSIENQRINATTWGEINLSSARKIIEIGNHRLSGGFTIKLLFPGAYANFSADNLKGTIVNTLGNLELTNATANVNLAYSGILGKDFNQNGNFSDFFSQGINGIGTDFGLTYTLKKTDSNEYKFNAGLSVRNFGSMTFKSDSNTSINYNLNVQNGESLDLNQFENVTSLEQLEGILSEPQNAQYFQKTKSSQNFKVKLPTTLNLYADYNIWNKWYISGSIMQKIVDDSKFNFATTQNTYTLTPKFSTKLVDVYAPQTINEISGYSSGLGFRLSGFFIGSSSIVTALLNNSKQADVYIGARIGL</sequence>
<dbReference type="STRING" id="1094466.KQS_05485"/>
<gene>
    <name evidence="1" type="ordered locus">KQS_05485</name>
</gene>
<proteinExistence type="predicted"/>
<reference evidence="1 2" key="1">
    <citation type="journal article" date="2012" name="J. Bacteriol.">
        <title>Complete Genome Sequence of Flavobacterium indicum GPSTA100-9T, Isolated from Warm Spring Water.</title>
        <authorList>
            <person name="Barbier P."/>
            <person name="Houel A."/>
            <person name="Loux V."/>
            <person name="Poulain J."/>
            <person name="Bernardet J.F."/>
            <person name="Touchon M."/>
            <person name="Duchaud E."/>
        </authorList>
    </citation>
    <scope>NUCLEOTIDE SEQUENCE [LARGE SCALE GENOMIC DNA]</scope>
    <source>
        <strain evidence="2">DSM 17447 / CIP 109464 / GPTSA100-9</strain>
    </source>
</reference>